<evidence type="ECO:0000259" key="5">
    <source>
        <dbReference type="PROSITE" id="PS51677"/>
    </source>
</evidence>
<dbReference type="GO" id="GO:0016787">
    <property type="term" value="F:hydrolase activity"/>
    <property type="evidence" value="ECO:0007669"/>
    <property type="project" value="UniProtKB-KW"/>
</dbReference>
<name>A0ABW1I2M3_9PSEU</name>
<dbReference type="Gene3D" id="3.20.20.370">
    <property type="entry name" value="Glycoside hydrolase/deacetylase"/>
    <property type="match status" value="1"/>
</dbReference>
<feature type="signal peptide" evidence="4">
    <location>
        <begin position="1"/>
        <end position="25"/>
    </location>
</feature>
<reference evidence="7" key="1">
    <citation type="journal article" date="2019" name="Int. J. Syst. Evol. Microbiol.">
        <title>The Global Catalogue of Microorganisms (GCM) 10K type strain sequencing project: providing services to taxonomists for standard genome sequencing and annotation.</title>
        <authorList>
            <consortium name="The Broad Institute Genomics Platform"/>
            <consortium name="The Broad Institute Genome Sequencing Center for Infectious Disease"/>
            <person name="Wu L."/>
            <person name="Ma J."/>
        </authorList>
    </citation>
    <scope>NUCLEOTIDE SEQUENCE [LARGE SCALE GENOMIC DNA]</scope>
    <source>
        <strain evidence="7">CGMCC 4.7397</strain>
    </source>
</reference>
<dbReference type="PROSITE" id="PS51257">
    <property type="entry name" value="PROKAR_LIPOPROTEIN"/>
    <property type="match status" value="1"/>
</dbReference>
<keyword evidence="7" id="KW-1185">Reference proteome</keyword>
<evidence type="ECO:0000256" key="3">
    <source>
        <dbReference type="SAM" id="MobiDB-lite"/>
    </source>
</evidence>
<evidence type="ECO:0000256" key="4">
    <source>
        <dbReference type="SAM" id="SignalP"/>
    </source>
</evidence>
<dbReference type="SUPFAM" id="SSF88713">
    <property type="entry name" value="Glycoside hydrolase/deacetylase"/>
    <property type="match status" value="1"/>
</dbReference>
<protein>
    <submittedName>
        <fullName evidence="6">Polysaccharide deacetylase family protein</fullName>
        <ecNumber evidence="6">3.-.-.-</ecNumber>
    </submittedName>
</protein>
<dbReference type="Proteomes" id="UP001596119">
    <property type="component" value="Unassembled WGS sequence"/>
</dbReference>
<dbReference type="EC" id="3.-.-.-" evidence="6"/>
<feature type="chain" id="PRO_5045692828" evidence="4">
    <location>
        <begin position="26"/>
        <end position="305"/>
    </location>
</feature>
<dbReference type="InterPro" id="IPR002509">
    <property type="entry name" value="NODB_dom"/>
</dbReference>
<gene>
    <name evidence="6" type="ORF">ACFQH9_06400</name>
</gene>
<sequence length="305" mass="32127">MTRRPRLLRAFGGVLAALVIVVACASPSPRFDATGRRGVEPPTPAGVPDATPSRPGAAGGEDLTGKTVVSLTFDDASASQATALEMLRSRGMAGTLYVSSGLVGTSAYYLMWPQTFEAALEGHDIGGHTVHHENLVKVDLATARSEVCQDRAALTALRFGDDEQGQNIGSFAYPEGGTSPEVAKIVADCGYIDARAVGGLNNPACRQCPYAESIPPHDPFNIRTAPGVSSGTTLADLQASVVGAEEHGGGWVPMVFHGICATKCTGDNSLAPQIFTAFLDWLQQRRDRGTVVRTVDDVMRSSSRR</sequence>
<organism evidence="6 7">
    <name type="scientific">Pseudonocardia lutea</name>
    <dbReference type="NCBI Taxonomy" id="2172015"/>
    <lineage>
        <taxon>Bacteria</taxon>
        <taxon>Bacillati</taxon>
        <taxon>Actinomycetota</taxon>
        <taxon>Actinomycetes</taxon>
        <taxon>Pseudonocardiales</taxon>
        <taxon>Pseudonocardiaceae</taxon>
        <taxon>Pseudonocardia</taxon>
    </lineage>
</organism>
<dbReference type="InterPro" id="IPR011330">
    <property type="entry name" value="Glyco_hydro/deAcase_b/a-brl"/>
</dbReference>
<dbReference type="PROSITE" id="PS51677">
    <property type="entry name" value="NODB"/>
    <property type="match status" value="1"/>
</dbReference>
<dbReference type="CDD" id="cd10967">
    <property type="entry name" value="CE4_GLA_like_6s"/>
    <property type="match status" value="1"/>
</dbReference>
<comment type="subcellular location">
    <subcellularLocation>
        <location evidence="1">Secreted</location>
    </subcellularLocation>
</comment>
<dbReference type="RefSeq" id="WP_379564964.1">
    <property type="nucleotide sequence ID" value="NZ_JBHSQK010000011.1"/>
</dbReference>
<dbReference type="PANTHER" id="PTHR34216:SF3">
    <property type="entry name" value="POLY-BETA-1,6-N-ACETYL-D-GLUCOSAMINE N-DEACETYLASE"/>
    <property type="match status" value="1"/>
</dbReference>
<dbReference type="Pfam" id="PF01522">
    <property type="entry name" value="Polysacc_deac_1"/>
    <property type="match status" value="1"/>
</dbReference>
<dbReference type="InterPro" id="IPR051398">
    <property type="entry name" value="Polysacch_Deacetylase"/>
</dbReference>
<evidence type="ECO:0000256" key="1">
    <source>
        <dbReference type="ARBA" id="ARBA00004613"/>
    </source>
</evidence>
<evidence type="ECO:0000313" key="7">
    <source>
        <dbReference type="Proteomes" id="UP001596119"/>
    </source>
</evidence>
<dbReference type="EMBL" id="JBHSQK010000011">
    <property type="protein sequence ID" value="MFC5947901.1"/>
    <property type="molecule type" value="Genomic_DNA"/>
</dbReference>
<keyword evidence="2 4" id="KW-0732">Signal</keyword>
<dbReference type="PANTHER" id="PTHR34216">
    <property type="match status" value="1"/>
</dbReference>
<evidence type="ECO:0000313" key="6">
    <source>
        <dbReference type="EMBL" id="MFC5947901.1"/>
    </source>
</evidence>
<feature type="domain" description="NodB homology" evidence="5">
    <location>
        <begin position="67"/>
        <end position="305"/>
    </location>
</feature>
<proteinExistence type="predicted"/>
<accession>A0ABW1I2M3</accession>
<feature type="region of interest" description="Disordered" evidence="3">
    <location>
        <begin position="31"/>
        <end position="62"/>
    </location>
</feature>
<comment type="caution">
    <text evidence="6">The sequence shown here is derived from an EMBL/GenBank/DDBJ whole genome shotgun (WGS) entry which is preliminary data.</text>
</comment>
<evidence type="ECO:0000256" key="2">
    <source>
        <dbReference type="ARBA" id="ARBA00022729"/>
    </source>
</evidence>
<keyword evidence="6" id="KW-0378">Hydrolase</keyword>